<organism evidence="2 3">
    <name type="scientific">Hymenoscyphus albidus</name>
    <dbReference type="NCBI Taxonomy" id="595503"/>
    <lineage>
        <taxon>Eukaryota</taxon>
        <taxon>Fungi</taxon>
        <taxon>Dikarya</taxon>
        <taxon>Ascomycota</taxon>
        <taxon>Pezizomycotina</taxon>
        <taxon>Leotiomycetes</taxon>
        <taxon>Helotiales</taxon>
        <taxon>Helotiaceae</taxon>
        <taxon>Hymenoscyphus</taxon>
    </lineage>
</organism>
<feature type="region of interest" description="Disordered" evidence="1">
    <location>
        <begin position="145"/>
        <end position="227"/>
    </location>
</feature>
<proteinExistence type="predicted"/>
<sequence length="227" mass="24639">MILYPGILTKSKTQLPLLVRFQDKMTESVSSPLRKLRPTAHGLVDLHASRASRGKSSKRIHSTLATDGADDDEDNEDLPLASTRRRRPAQIDLESDEDEAQPLSNRARVDRRVSGHNTPGATPSSATSPPLLSYGIAHKWENGGHEATITTDGGDPPKASPNNRLTKAPTPTQSAAALQTKIYSICSSHIQQQGSRSNSSPIKSDKTSPSNTEHRPRRQSPPISSCR</sequence>
<keyword evidence="3" id="KW-1185">Reference proteome</keyword>
<reference evidence="2" key="1">
    <citation type="submission" date="2021-07" db="EMBL/GenBank/DDBJ databases">
        <authorList>
            <person name="Durling M."/>
        </authorList>
    </citation>
    <scope>NUCLEOTIDE SEQUENCE</scope>
</reference>
<feature type="compositionally biased region" description="Low complexity" evidence="1">
    <location>
        <begin position="118"/>
        <end position="132"/>
    </location>
</feature>
<name>A0A9N9LE25_9HELO</name>
<feature type="region of interest" description="Disordered" evidence="1">
    <location>
        <begin position="27"/>
        <end position="132"/>
    </location>
</feature>
<dbReference type="Proteomes" id="UP000701801">
    <property type="component" value="Unassembled WGS sequence"/>
</dbReference>
<dbReference type="AlphaFoldDB" id="A0A9N9LE25"/>
<feature type="compositionally biased region" description="Polar residues" evidence="1">
    <location>
        <begin position="160"/>
        <end position="211"/>
    </location>
</feature>
<comment type="caution">
    <text evidence="2">The sequence shown here is derived from an EMBL/GenBank/DDBJ whole genome shotgun (WGS) entry which is preliminary data.</text>
</comment>
<feature type="compositionally biased region" description="Basic residues" evidence="1">
    <location>
        <begin position="50"/>
        <end position="61"/>
    </location>
</feature>
<accession>A0A9N9LE25</accession>
<evidence type="ECO:0000256" key="1">
    <source>
        <dbReference type="SAM" id="MobiDB-lite"/>
    </source>
</evidence>
<protein>
    <submittedName>
        <fullName evidence="2">Uncharacterized protein</fullName>
    </submittedName>
</protein>
<feature type="compositionally biased region" description="Acidic residues" evidence="1">
    <location>
        <begin position="68"/>
        <end position="77"/>
    </location>
</feature>
<evidence type="ECO:0000313" key="3">
    <source>
        <dbReference type="Proteomes" id="UP000701801"/>
    </source>
</evidence>
<dbReference type="EMBL" id="CAJVRM010000077">
    <property type="protein sequence ID" value="CAG8973640.1"/>
    <property type="molecule type" value="Genomic_DNA"/>
</dbReference>
<gene>
    <name evidence="2" type="ORF">HYALB_00002206</name>
</gene>
<evidence type="ECO:0000313" key="2">
    <source>
        <dbReference type="EMBL" id="CAG8973640.1"/>
    </source>
</evidence>